<feature type="transmembrane region" description="Helical" evidence="9">
    <location>
        <begin position="78"/>
        <end position="95"/>
    </location>
</feature>
<feature type="transmembrane region" description="Helical" evidence="9">
    <location>
        <begin position="31"/>
        <end position="57"/>
    </location>
</feature>
<evidence type="ECO:0000256" key="7">
    <source>
        <dbReference type="ARBA" id="ARBA00023136"/>
    </source>
</evidence>
<comment type="subcellular location">
    <subcellularLocation>
        <location evidence="1">Cell membrane</location>
        <topology evidence="1">Multi-pass membrane protein</topology>
    </subcellularLocation>
</comment>
<dbReference type="AlphaFoldDB" id="A0A0K1EPR0"/>
<feature type="transmembrane region" description="Helical" evidence="9">
    <location>
        <begin position="260"/>
        <end position="287"/>
    </location>
</feature>
<evidence type="ECO:0000256" key="6">
    <source>
        <dbReference type="ARBA" id="ARBA00022989"/>
    </source>
</evidence>
<dbReference type="STRING" id="52.CMC5_068200"/>
<keyword evidence="7 9" id="KW-0472">Membrane</keyword>
<feature type="transmembrane region" description="Helical" evidence="9">
    <location>
        <begin position="199"/>
        <end position="224"/>
    </location>
</feature>
<evidence type="ECO:0000313" key="11">
    <source>
        <dbReference type="Proteomes" id="UP000067626"/>
    </source>
</evidence>
<protein>
    <submittedName>
        <fullName evidence="10">ABC transporter permease</fullName>
    </submittedName>
</protein>
<dbReference type="Gene3D" id="1.10.3470.10">
    <property type="entry name" value="ABC transporter involved in vitamin B12 uptake, BtuC"/>
    <property type="match status" value="1"/>
</dbReference>
<proteinExistence type="inferred from homology"/>
<feature type="transmembrane region" description="Helical" evidence="9">
    <location>
        <begin position="107"/>
        <end position="128"/>
    </location>
</feature>
<dbReference type="InterPro" id="IPR037294">
    <property type="entry name" value="ABC_BtuC-like"/>
</dbReference>
<feature type="transmembrane region" description="Helical" evidence="9">
    <location>
        <begin position="299"/>
        <end position="319"/>
    </location>
</feature>
<dbReference type="RefSeq" id="WP_245677964.1">
    <property type="nucleotide sequence ID" value="NZ_CP012159.1"/>
</dbReference>
<keyword evidence="11" id="KW-1185">Reference proteome</keyword>
<dbReference type="PATRIC" id="fig|52.7.peg.7485"/>
<dbReference type="Proteomes" id="UP000067626">
    <property type="component" value="Chromosome"/>
</dbReference>
<evidence type="ECO:0000256" key="5">
    <source>
        <dbReference type="ARBA" id="ARBA00022692"/>
    </source>
</evidence>
<comment type="similarity">
    <text evidence="2">Belongs to the binding-protein-dependent transport system permease family. FecCD subfamily.</text>
</comment>
<dbReference type="SUPFAM" id="SSF81345">
    <property type="entry name" value="ABC transporter involved in vitamin B12 uptake, BtuC"/>
    <property type="match status" value="1"/>
</dbReference>
<dbReference type="PANTHER" id="PTHR30472">
    <property type="entry name" value="FERRIC ENTEROBACTIN TRANSPORT SYSTEM PERMEASE PROTEIN"/>
    <property type="match status" value="1"/>
</dbReference>
<feature type="transmembrane region" description="Helical" evidence="9">
    <location>
        <begin position="135"/>
        <end position="157"/>
    </location>
</feature>
<name>A0A0K1EPR0_CHOCO</name>
<dbReference type="PANTHER" id="PTHR30472:SF25">
    <property type="entry name" value="ABC TRANSPORTER PERMEASE PROTEIN MJ0876-RELATED"/>
    <property type="match status" value="1"/>
</dbReference>
<feature type="region of interest" description="Disordered" evidence="8">
    <location>
        <begin position="1"/>
        <end position="23"/>
    </location>
</feature>
<keyword evidence="4" id="KW-1003">Cell membrane</keyword>
<dbReference type="GO" id="GO:0022857">
    <property type="term" value="F:transmembrane transporter activity"/>
    <property type="evidence" value="ECO:0007669"/>
    <property type="project" value="InterPro"/>
</dbReference>
<evidence type="ECO:0000256" key="1">
    <source>
        <dbReference type="ARBA" id="ARBA00004651"/>
    </source>
</evidence>
<dbReference type="InterPro" id="IPR000522">
    <property type="entry name" value="ABC_transptr_permease_BtuC"/>
</dbReference>
<feature type="transmembrane region" description="Helical" evidence="9">
    <location>
        <begin position="331"/>
        <end position="348"/>
    </location>
</feature>
<evidence type="ECO:0000256" key="3">
    <source>
        <dbReference type="ARBA" id="ARBA00022448"/>
    </source>
</evidence>
<evidence type="ECO:0000256" key="9">
    <source>
        <dbReference type="SAM" id="Phobius"/>
    </source>
</evidence>
<dbReference type="KEGG" id="ccro:CMC5_068200"/>
<dbReference type="Pfam" id="PF01032">
    <property type="entry name" value="FecCD"/>
    <property type="match status" value="1"/>
</dbReference>
<dbReference type="GO" id="GO:0005886">
    <property type="term" value="C:plasma membrane"/>
    <property type="evidence" value="ECO:0007669"/>
    <property type="project" value="UniProtKB-SubCell"/>
</dbReference>
<organism evidence="10 11">
    <name type="scientific">Chondromyces crocatus</name>
    <dbReference type="NCBI Taxonomy" id="52"/>
    <lineage>
        <taxon>Bacteria</taxon>
        <taxon>Pseudomonadati</taxon>
        <taxon>Myxococcota</taxon>
        <taxon>Polyangia</taxon>
        <taxon>Polyangiales</taxon>
        <taxon>Polyangiaceae</taxon>
        <taxon>Chondromyces</taxon>
    </lineage>
</organism>
<keyword evidence="3" id="KW-0813">Transport</keyword>
<gene>
    <name evidence="10" type="ORF">CMC5_068200</name>
</gene>
<dbReference type="CDD" id="cd06550">
    <property type="entry name" value="TM_ABC_iron-siderophores_like"/>
    <property type="match status" value="1"/>
</dbReference>
<evidence type="ECO:0000256" key="4">
    <source>
        <dbReference type="ARBA" id="ARBA00022475"/>
    </source>
</evidence>
<sequence>MTPPLAAPPRAAQLSPRADRSPRAERSPAPWIAAAALALVACVVASILLGSESVSLLRALEGPGLDRTLLVHVRPPRVALAAIAGAGLAVVGTAFQALLRNPLAEPYVLGVSGGAALGATLAIALGLGTATALGAALLPAAALAGGLAATLLVYGIARDAPAQAAGTSILLAGIMVNAIASALITFLKTLVSPSRAQQLLRWLVGFIELPSPTALAAVTIYVALGSAMLLRDAARLNLLALGDESAEALGLDVRALTRRVFFACSCVVGAIVSLTGLIGFVGLLVPHALRRLVGPDHRLLLPLSLLLGAALVCTCDLAARLLFRWLGTEPPVGAVTALLGGPVFLWILHREARLLQ</sequence>
<keyword evidence="6 9" id="KW-1133">Transmembrane helix</keyword>
<evidence type="ECO:0000256" key="8">
    <source>
        <dbReference type="SAM" id="MobiDB-lite"/>
    </source>
</evidence>
<reference evidence="10 11" key="1">
    <citation type="submission" date="2015-07" db="EMBL/GenBank/DDBJ databases">
        <title>Genome analysis of myxobacterium Chondromyces crocatus Cm c5 reveals a high potential for natural compound synthesis and the genetic basis for the loss of fruiting body formation.</title>
        <authorList>
            <person name="Zaburannyi N."/>
            <person name="Bunk B."/>
            <person name="Maier J."/>
            <person name="Overmann J."/>
            <person name="Mueller R."/>
        </authorList>
    </citation>
    <scope>NUCLEOTIDE SEQUENCE [LARGE SCALE GENOMIC DNA]</scope>
    <source>
        <strain evidence="10 11">Cm c5</strain>
    </source>
</reference>
<keyword evidence="5 9" id="KW-0812">Transmembrane</keyword>
<feature type="transmembrane region" description="Helical" evidence="9">
    <location>
        <begin position="169"/>
        <end position="187"/>
    </location>
</feature>
<dbReference type="EMBL" id="CP012159">
    <property type="protein sequence ID" value="AKT42593.1"/>
    <property type="molecule type" value="Genomic_DNA"/>
</dbReference>
<evidence type="ECO:0000256" key="2">
    <source>
        <dbReference type="ARBA" id="ARBA00007935"/>
    </source>
</evidence>
<accession>A0A0K1EPR0</accession>
<evidence type="ECO:0000313" key="10">
    <source>
        <dbReference type="EMBL" id="AKT42593.1"/>
    </source>
</evidence>